<gene>
    <name evidence="1" type="ORF">NBR_LOCUS22545</name>
</gene>
<dbReference type="AlphaFoldDB" id="A0A0N4YZ72"/>
<accession>A0A0N4YZ72</accession>
<protein>
    <submittedName>
        <fullName evidence="1 3">Uncharacterized protein</fullName>
    </submittedName>
</protein>
<sequence>MSMYMRKISTSIPLTTADHNAFSNNFRRTSCGGNWNSCWSSSASAVSRQSRRVRTALTLTRTRTTRMR</sequence>
<evidence type="ECO:0000313" key="2">
    <source>
        <dbReference type="Proteomes" id="UP000271162"/>
    </source>
</evidence>
<dbReference type="EMBL" id="UYSL01028313">
    <property type="protein sequence ID" value="VDL87447.1"/>
    <property type="molecule type" value="Genomic_DNA"/>
</dbReference>
<name>A0A0N4YZ72_NIPBR</name>
<dbReference type="Proteomes" id="UP000271162">
    <property type="component" value="Unassembled WGS sequence"/>
</dbReference>
<reference evidence="1 2" key="2">
    <citation type="submission" date="2018-11" db="EMBL/GenBank/DDBJ databases">
        <authorList>
            <consortium name="Pathogen Informatics"/>
        </authorList>
    </citation>
    <scope>NUCLEOTIDE SEQUENCE [LARGE SCALE GENOMIC DNA]</scope>
</reference>
<organism evidence="3">
    <name type="scientific">Nippostrongylus brasiliensis</name>
    <name type="common">Rat hookworm</name>
    <dbReference type="NCBI Taxonomy" id="27835"/>
    <lineage>
        <taxon>Eukaryota</taxon>
        <taxon>Metazoa</taxon>
        <taxon>Ecdysozoa</taxon>
        <taxon>Nematoda</taxon>
        <taxon>Chromadorea</taxon>
        <taxon>Rhabditida</taxon>
        <taxon>Rhabditina</taxon>
        <taxon>Rhabditomorpha</taxon>
        <taxon>Strongyloidea</taxon>
        <taxon>Heligmosomidae</taxon>
        <taxon>Nippostrongylus</taxon>
    </lineage>
</organism>
<dbReference type="WBParaSite" id="NBR_0002254401-mRNA-1">
    <property type="protein sequence ID" value="NBR_0002254401-mRNA-1"/>
    <property type="gene ID" value="NBR_0002254401"/>
</dbReference>
<proteinExistence type="predicted"/>
<reference evidence="3" key="1">
    <citation type="submission" date="2017-02" db="UniProtKB">
        <authorList>
            <consortium name="WormBaseParasite"/>
        </authorList>
    </citation>
    <scope>IDENTIFICATION</scope>
</reference>
<evidence type="ECO:0000313" key="3">
    <source>
        <dbReference type="WBParaSite" id="NBR_0002254401-mRNA-1"/>
    </source>
</evidence>
<keyword evidence="2" id="KW-1185">Reference proteome</keyword>
<evidence type="ECO:0000313" key="1">
    <source>
        <dbReference type="EMBL" id="VDL87447.1"/>
    </source>
</evidence>